<dbReference type="InterPro" id="IPR029044">
    <property type="entry name" value="Nucleotide-diphossugar_trans"/>
</dbReference>
<dbReference type="EMBL" id="JACHFH010000025">
    <property type="protein sequence ID" value="MBB5336842.1"/>
    <property type="molecule type" value="Genomic_DNA"/>
</dbReference>
<name>A0A840URS0_9FIRM</name>
<dbReference type="Pfam" id="PF00535">
    <property type="entry name" value="Glycos_transf_2"/>
    <property type="match status" value="1"/>
</dbReference>
<dbReference type="InterPro" id="IPR059123">
    <property type="entry name" value="StrF_dom"/>
</dbReference>
<evidence type="ECO:0000313" key="5">
    <source>
        <dbReference type="Proteomes" id="UP000559117"/>
    </source>
</evidence>
<organism evidence="4 5">
    <name type="scientific">Pectinatus brassicae</name>
    <dbReference type="NCBI Taxonomy" id="862415"/>
    <lineage>
        <taxon>Bacteria</taxon>
        <taxon>Bacillati</taxon>
        <taxon>Bacillota</taxon>
        <taxon>Negativicutes</taxon>
        <taxon>Selenomonadales</taxon>
        <taxon>Selenomonadaceae</taxon>
        <taxon>Pectinatus</taxon>
    </lineage>
</organism>
<dbReference type="GO" id="GO:0016758">
    <property type="term" value="F:hexosyltransferase activity"/>
    <property type="evidence" value="ECO:0007669"/>
    <property type="project" value="UniProtKB-ARBA"/>
</dbReference>
<dbReference type="InterPro" id="IPR001173">
    <property type="entry name" value="Glyco_trans_2-like"/>
</dbReference>
<dbReference type="CDD" id="cd02440">
    <property type="entry name" value="AdoMet_MTases"/>
    <property type="match status" value="1"/>
</dbReference>
<dbReference type="GO" id="GO:0008757">
    <property type="term" value="F:S-adenosylmethionine-dependent methyltransferase activity"/>
    <property type="evidence" value="ECO:0007669"/>
    <property type="project" value="InterPro"/>
</dbReference>
<accession>A0A840URS0</accession>
<keyword evidence="4" id="KW-0808">Transferase</keyword>
<dbReference type="SUPFAM" id="SSF53335">
    <property type="entry name" value="S-adenosyl-L-methionine-dependent methyltransferases"/>
    <property type="match status" value="1"/>
</dbReference>
<dbReference type="SUPFAM" id="SSF53448">
    <property type="entry name" value="Nucleotide-diphospho-sugar transferases"/>
    <property type="match status" value="2"/>
</dbReference>
<protein>
    <submittedName>
        <fullName evidence="4">Glycosyltransferase involved in cell wall biosynthesis</fullName>
    </submittedName>
</protein>
<reference evidence="4 5" key="1">
    <citation type="submission" date="2020-08" db="EMBL/GenBank/DDBJ databases">
        <title>Genomic Encyclopedia of Type Strains, Phase IV (KMG-IV): sequencing the most valuable type-strain genomes for metagenomic binning, comparative biology and taxonomic classification.</title>
        <authorList>
            <person name="Goeker M."/>
        </authorList>
    </citation>
    <scope>NUCLEOTIDE SEQUENCE [LARGE SCALE GENOMIC DNA]</scope>
    <source>
        <strain evidence="4 5">DSM 24661</strain>
    </source>
</reference>
<dbReference type="PANTHER" id="PTHR22916:SF3">
    <property type="entry name" value="UDP-GLCNAC:BETAGAL BETA-1,3-N-ACETYLGLUCOSAMINYLTRANSFERASE-LIKE PROTEIN 1"/>
    <property type="match status" value="1"/>
</dbReference>
<gene>
    <name evidence="4" type="ORF">HNR32_001997</name>
</gene>
<feature type="domain" description="Methyltransferase type 11" evidence="2">
    <location>
        <begin position="636"/>
        <end position="682"/>
    </location>
</feature>
<dbReference type="InterPro" id="IPR013216">
    <property type="entry name" value="Methyltransf_11"/>
</dbReference>
<dbReference type="RefSeq" id="WP_183862147.1">
    <property type="nucleotide sequence ID" value="NZ_JACHFH010000025.1"/>
</dbReference>
<dbReference type="Gene3D" id="3.40.50.150">
    <property type="entry name" value="Vaccinia Virus protein VP39"/>
    <property type="match status" value="1"/>
</dbReference>
<dbReference type="Pfam" id="PF13712">
    <property type="entry name" value="Glyco_tranf_2_5"/>
    <property type="match status" value="1"/>
</dbReference>
<feature type="domain" description="Streptomycin biosynthesis protein StrF" evidence="3">
    <location>
        <begin position="5"/>
        <end position="206"/>
    </location>
</feature>
<keyword evidence="5" id="KW-1185">Reference proteome</keyword>
<sequence>MKKISFIIYKKNDIKYKKLIISLSFLNIPDNVFVNVVTLTGEGSIASIYNEGINVSKDADYRIYVDENIKILEKNLISKVVGIFDNDSKIGIMGCIGTTAISLTGGFLEKSGKVKINENEKIYDEFLEKYKEVIAVSGVLMVTRGNILWREDLFKGNGFWDIAQCIEYKRSGYKIVIPQQNNCWIQTDEIKTNIEEKSRKEFLDEYSKDIFPLVTVIIPTYNRPKYFKIALDSVINQTYKNLDIFITDNSTNNLTEDLMNEYLARDKRIKYIHHKNYAAIDNWNCARKYNNPKAEYVNWLMDDDVFHPKKIEIMMGYYLNNNGISLVTSYRKRIDKDGNEIRDIETTKQLSNVLKRYNGISVGRMILCNFDNIIGEPTTVLIKKKFLKNNNLGWEKDAGKYNVPDFPTWLNLLSKGDMIYIPEALSYFRCHAGQRQFQPMVQIYCIICWLIQAQYAINNRIFLLEEKDIRTTLFTGTMFVINGLKILENINEYRTEREMLENILQSIGNAFFNGYILDFSIDINNEEQKKCACCGQRVEEYLPLPDYYLEQYKKYNVTAKVRPEMLNKYAYTCPKCGATDRERAYAAWMIREIPSNKKIRILDIAPVRSLQKFILKNYPLAEYRTGDFLRDDVDYKLDIMNMYQIEDESIDFFICSHVLEHVSDDLKAMREFKRILKKDGKGILVAPINLNQKHIEEDPDCTDVGERWRRFGQEDHIRRYSKQGYMERLKMAGLEVQEYTKKDFGRKVMQENDLSDTSTIYIVGKGK</sequence>
<dbReference type="PANTHER" id="PTHR22916">
    <property type="entry name" value="GLYCOSYLTRANSFERASE"/>
    <property type="match status" value="1"/>
</dbReference>
<dbReference type="Pfam" id="PF08241">
    <property type="entry name" value="Methyltransf_11"/>
    <property type="match status" value="1"/>
</dbReference>
<evidence type="ECO:0000259" key="1">
    <source>
        <dbReference type="Pfam" id="PF00535"/>
    </source>
</evidence>
<comment type="caution">
    <text evidence="4">The sequence shown here is derived from an EMBL/GenBank/DDBJ whole genome shotgun (WGS) entry which is preliminary data.</text>
</comment>
<dbReference type="AlphaFoldDB" id="A0A840URS0"/>
<feature type="domain" description="Glycosyltransferase 2-like" evidence="1">
    <location>
        <begin position="215"/>
        <end position="355"/>
    </location>
</feature>
<evidence type="ECO:0000259" key="2">
    <source>
        <dbReference type="Pfam" id="PF08241"/>
    </source>
</evidence>
<evidence type="ECO:0000313" key="4">
    <source>
        <dbReference type="EMBL" id="MBB5336842.1"/>
    </source>
</evidence>
<proteinExistence type="predicted"/>
<dbReference type="InterPro" id="IPR029063">
    <property type="entry name" value="SAM-dependent_MTases_sf"/>
</dbReference>
<dbReference type="Proteomes" id="UP000559117">
    <property type="component" value="Unassembled WGS sequence"/>
</dbReference>
<evidence type="ECO:0000259" key="3">
    <source>
        <dbReference type="Pfam" id="PF13712"/>
    </source>
</evidence>
<dbReference type="Gene3D" id="3.90.550.10">
    <property type="entry name" value="Spore Coat Polysaccharide Biosynthesis Protein SpsA, Chain A"/>
    <property type="match status" value="2"/>
</dbReference>